<feature type="compositionally biased region" description="Polar residues" evidence="1">
    <location>
        <begin position="251"/>
        <end position="265"/>
    </location>
</feature>
<dbReference type="InterPro" id="IPR045784">
    <property type="entry name" value="Radical_SAM_N2"/>
</dbReference>
<dbReference type="RefSeq" id="WP_146663920.1">
    <property type="nucleotide sequence ID" value="NZ_CP019791.1"/>
</dbReference>
<dbReference type="PANTHER" id="PTHR42731:SF1">
    <property type="entry name" value="RADICAL SAM DOMAIN PROTEIN"/>
    <property type="match status" value="1"/>
</dbReference>
<dbReference type="InterPro" id="IPR023404">
    <property type="entry name" value="rSAM_horseshoe"/>
</dbReference>
<feature type="region of interest" description="Disordered" evidence="1">
    <location>
        <begin position="230"/>
        <end position="265"/>
    </location>
</feature>
<dbReference type="AlphaFoldDB" id="A0A1U9NS36"/>
<dbReference type="OrthoDB" id="9806827at2"/>
<dbReference type="PANTHER" id="PTHR42731">
    <property type="entry name" value="SLL1084 PROTEIN"/>
    <property type="match status" value="1"/>
</dbReference>
<dbReference type="InterPro" id="IPR007197">
    <property type="entry name" value="rSAM"/>
</dbReference>
<evidence type="ECO:0000313" key="4">
    <source>
        <dbReference type="Proteomes" id="UP000189674"/>
    </source>
</evidence>
<name>A0A1U9NS36_9BACT</name>
<dbReference type="STRING" id="1936003.STSP2_03532"/>
<dbReference type="SMART" id="SM00729">
    <property type="entry name" value="Elp3"/>
    <property type="match status" value="1"/>
</dbReference>
<feature type="domain" description="Radical SAM core" evidence="2">
    <location>
        <begin position="295"/>
        <end position="513"/>
    </location>
</feature>
<protein>
    <submittedName>
        <fullName evidence="3">(Dimethylallyl)adenosine tRNA methylthiotransferase</fullName>
    </submittedName>
</protein>
<dbReference type="SUPFAM" id="SSF102114">
    <property type="entry name" value="Radical SAM enzymes"/>
    <property type="match status" value="1"/>
</dbReference>
<dbReference type="Proteomes" id="UP000189674">
    <property type="component" value="Chromosome"/>
</dbReference>
<keyword evidence="3" id="KW-0808">Transferase</keyword>
<organism evidence="3 4">
    <name type="scientific">Anaerohalosphaera lusitana</name>
    <dbReference type="NCBI Taxonomy" id="1936003"/>
    <lineage>
        <taxon>Bacteria</taxon>
        <taxon>Pseudomonadati</taxon>
        <taxon>Planctomycetota</taxon>
        <taxon>Phycisphaerae</taxon>
        <taxon>Sedimentisphaerales</taxon>
        <taxon>Anaerohalosphaeraceae</taxon>
        <taxon>Anaerohalosphaera</taxon>
    </lineage>
</organism>
<dbReference type="KEGG" id="alus:STSP2_03532"/>
<gene>
    <name evidence="3" type="ORF">STSP2_03532</name>
</gene>
<dbReference type="CDD" id="cd01335">
    <property type="entry name" value="Radical_SAM"/>
    <property type="match status" value="1"/>
</dbReference>
<dbReference type="Gene3D" id="3.80.30.20">
    <property type="entry name" value="tm_1862 like domain"/>
    <property type="match status" value="1"/>
</dbReference>
<dbReference type="GO" id="GO:0051536">
    <property type="term" value="F:iron-sulfur cluster binding"/>
    <property type="evidence" value="ECO:0007669"/>
    <property type="project" value="InterPro"/>
</dbReference>
<dbReference type="PROSITE" id="PS51918">
    <property type="entry name" value="RADICAL_SAM"/>
    <property type="match status" value="1"/>
</dbReference>
<dbReference type="Pfam" id="PF04055">
    <property type="entry name" value="Radical_SAM"/>
    <property type="match status" value="1"/>
</dbReference>
<keyword evidence="4" id="KW-1185">Reference proteome</keyword>
<accession>A0A1U9NS36</accession>
<proteinExistence type="predicted"/>
<sequence length="631" mass="70774">MNKKNIRILTNEVETRFLPAVRRPARYIGGEVNQIKKDLAACALTVGLCFPDTYEIGMSYTGLSVLYELINATPDYAAERVFTPALDAEKVLREEHIPLFSLESRAAIADFDILGFSLTTELCYTNVLTMLDLAGIPLRAADRTADHPIIIGGGQGANIAEPIAPFFDLFVLGDGEKTVPEILSFFRAKKAESLPRAETLTQAAQKFDYVYVPSLYEPNYTDHKYTGLTTKRGQTPFTPSNAPKNGETENKGQSPINLNKRGQTPLSAHPHIENAIIDDFENAPLPQKPIVPHAQAIHERVSIEVMRGCPGSCRFCQASFCKDPVRHRSVDTIVAAAKANYHATGFDTVSLLSLSTADYPHLEELVDRLREYFEPHRVGISVPSLRVQQQLKILPRLVTSVRKSGLTIAVEAANDRMRKIINKHITDADLFAAVEAAYRAGFEKLKLYFMVGFPGETQKDIEEIVHLCKSLARLRRKVEGKTANINAAVSWFVPKAHTPFGYLPQKPREYFHDAKKLILDKKFELKAKYINFKFHDIDASALESAMGRADRRLADVIETAWRNGARFDLWSDSFAPLIWENAFKAHNLDLDTAAQRAFTPEDILPWQHLGGPPREHLQKHYNRAMELANQP</sequence>
<dbReference type="InterPro" id="IPR006638">
    <property type="entry name" value="Elp3/MiaA/NifB-like_rSAM"/>
</dbReference>
<dbReference type="SFLD" id="SFLDS00029">
    <property type="entry name" value="Radical_SAM"/>
    <property type="match status" value="1"/>
</dbReference>
<feature type="compositionally biased region" description="Polar residues" evidence="1">
    <location>
        <begin position="230"/>
        <end position="243"/>
    </location>
</feature>
<dbReference type="SFLD" id="SFLDG01082">
    <property type="entry name" value="B12-binding_domain_containing"/>
    <property type="match status" value="1"/>
</dbReference>
<dbReference type="GO" id="GO:0016740">
    <property type="term" value="F:transferase activity"/>
    <property type="evidence" value="ECO:0007669"/>
    <property type="project" value="UniProtKB-KW"/>
</dbReference>
<reference evidence="4" key="1">
    <citation type="submission" date="2017-02" db="EMBL/GenBank/DDBJ databases">
        <title>Comparative genomics and description of representatives of a novel lineage of planctomycetes thriving in anoxic sediments.</title>
        <authorList>
            <person name="Spring S."/>
            <person name="Bunk B."/>
            <person name="Sproer C."/>
        </authorList>
    </citation>
    <scope>NUCLEOTIDE SEQUENCE [LARGE SCALE GENOMIC DNA]</scope>
    <source>
        <strain evidence="4">ST-NAGAB-D1</strain>
    </source>
</reference>
<evidence type="ECO:0000313" key="3">
    <source>
        <dbReference type="EMBL" id="AQT70326.1"/>
    </source>
</evidence>
<dbReference type="InterPro" id="IPR058240">
    <property type="entry name" value="rSAM_sf"/>
</dbReference>
<evidence type="ECO:0000256" key="1">
    <source>
        <dbReference type="SAM" id="MobiDB-lite"/>
    </source>
</evidence>
<dbReference type="EMBL" id="CP019791">
    <property type="protein sequence ID" value="AQT70326.1"/>
    <property type="molecule type" value="Genomic_DNA"/>
</dbReference>
<dbReference type="Pfam" id="PF19864">
    <property type="entry name" value="Radical_SAM_N2"/>
    <property type="match status" value="1"/>
</dbReference>
<evidence type="ECO:0000259" key="2">
    <source>
        <dbReference type="PROSITE" id="PS51918"/>
    </source>
</evidence>